<evidence type="ECO:0000256" key="4">
    <source>
        <dbReference type="ARBA" id="ARBA00040565"/>
    </source>
</evidence>
<evidence type="ECO:0000256" key="3">
    <source>
        <dbReference type="ARBA" id="ARBA00023274"/>
    </source>
</evidence>
<dbReference type="Proteomes" id="UP000574390">
    <property type="component" value="Unassembled WGS sequence"/>
</dbReference>
<evidence type="ECO:0000256" key="1">
    <source>
        <dbReference type="ARBA" id="ARBA00010528"/>
    </source>
</evidence>
<comment type="similarity">
    <text evidence="1">Belongs to the universal ribosomal protein uL4 family.</text>
</comment>
<feature type="compositionally biased region" description="Acidic residues" evidence="5">
    <location>
        <begin position="499"/>
        <end position="516"/>
    </location>
</feature>
<evidence type="ECO:0000313" key="6">
    <source>
        <dbReference type="EMBL" id="KAF4719710.1"/>
    </source>
</evidence>
<accession>A0A7J6RIX6</accession>
<keyword evidence="2" id="KW-0689">Ribosomal protein</keyword>
<name>A0A7J6RIX6_PEROL</name>
<evidence type="ECO:0000313" key="7">
    <source>
        <dbReference type="Proteomes" id="UP000574390"/>
    </source>
</evidence>
<organism evidence="6 7">
    <name type="scientific">Perkinsus olseni</name>
    <name type="common">Perkinsus atlanticus</name>
    <dbReference type="NCBI Taxonomy" id="32597"/>
    <lineage>
        <taxon>Eukaryota</taxon>
        <taxon>Sar</taxon>
        <taxon>Alveolata</taxon>
        <taxon>Perkinsozoa</taxon>
        <taxon>Perkinsea</taxon>
        <taxon>Perkinsida</taxon>
        <taxon>Perkinsidae</taxon>
        <taxon>Perkinsus</taxon>
    </lineage>
</organism>
<dbReference type="InterPro" id="IPR002136">
    <property type="entry name" value="Ribosomal_uL4"/>
</dbReference>
<evidence type="ECO:0000256" key="2">
    <source>
        <dbReference type="ARBA" id="ARBA00022980"/>
    </source>
</evidence>
<dbReference type="AlphaFoldDB" id="A0A7J6RIX6"/>
<dbReference type="Gene3D" id="3.40.1370.10">
    <property type="match status" value="1"/>
</dbReference>
<dbReference type="GO" id="GO:1990904">
    <property type="term" value="C:ribonucleoprotein complex"/>
    <property type="evidence" value="ECO:0007669"/>
    <property type="project" value="UniProtKB-KW"/>
</dbReference>
<sequence length="523" mass="59740">MIPSLRLGAAPSPPQPARLIAVISRFCTTAGFTVSASGVPMAPPEPEPGASIHDPPVVRRPGDLADLRTVLRNWWSFPAVGFNAVLEMPVYKFEVTCPVNGEPTSSDDPPEEIGSIIVPNSIFAEPIRKDILYFTYWWHRGCMAGYQQDMQLFKWEWPGSNKKARSHKNIGKSRMGRRKAPGKYDGVFSIPQRPREWRQGELKRRVWKSLKMMLSAKFAQGEITVVDSFNVGTHKTRHVAAHLRRLLGRHCNSALLVHVGTSDVNDNFRWGTAHIAQVRREDVEGVSTYNLLKYRQIVITEQALHKLIAEINNYPKKRGWLPKHATPDGRPAPVPDKVPGWVSEWAAKKQRLKDSELRQRDYFMEFKKWKWSQKLYGALKVPRFDPLAGFRVKDFSILEHPYSEMRGQRAKWQKFEQQEVYYDDEPIETDFNDPADVEETRCMLEHSEAAVIDLSVRNSEIFLQHKKDVQSLGEAMWSAKNTPNSYFVDLNDSPNYDFGGDDGDSENEQEPQVSDDEGVHGQL</sequence>
<dbReference type="PANTHER" id="PTHR10746:SF6">
    <property type="entry name" value="LARGE RIBOSOMAL SUBUNIT PROTEIN UL4M"/>
    <property type="match status" value="1"/>
</dbReference>
<dbReference type="InterPro" id="IPR023574">
    <property type="entry name" value="Ribosomal_uL4_dom_sf"/>
</dbReference>
<reference evidence="6 7" key="1">
    <citation type="submission" date="2020-04" db="EMBL/GenBank/DDBJ databases">
        <title>Perkinsus olseni comparative genomics.</title>
        <authorList>
            <person name="Bogema D.R."/>
        </authorList>
    </citation>
    <scope>NUCLEOTIDE SEQUENCE [LARGE SCALE GENOMIC DNA]</scope>
    <source>
        <strain evidence="6">ATCC PRA-205</strain>
    </source>
</reference>
<dbReference type="GO" id="GO:0006412">
    <property type="term" value="P:translation"/>
    <property type="evidence" value="ECO:0007669"/>
    <property type="project" value="InterPro"/>
</dbReference>
<protein>
    <recommendedName>
        <fullName evidence="4">Large ribosomal subunit protein uL4m</fullName>
    </recommendedName>
</protein>
<gene>
    <name evidence="6" type="ORF">FOZ62_010839</name>
</gene>
<feature type="region of interest" description="Disordered" evidence="5">
    <location>
        <begin position="488"/>
        <end position="523"/>
    </location>
</feature>
<dbReference type="InterPro" id="IPR013005">
    <property type="entry name" value="Ribosomal_uL4-like"/>
</dbReference>
<dbReference type="PANTHER" id="PTHR10746">
    <property type="entry name" value="50S RIBOSOMAL PROTEIN L4"/>
    <property type="match status" value="1"/>
</dbReference>
<dbReference type="GO" id="GO:0003735">
    <property type="term" value="F:structural constituent of ribosome"/>
    <property type="evidence" value="ECO:0007669"/>
    <property type="project" value="InterPro"/>
</dbReference>
<dbReference type="SUPFAM" id="SSF52166">
    <property type="entry name" value="Ribosomal protein L4"/>
    <property type="match status" value="1"/>
</dbReference>
<dbReference type="EMBL" id="JABANM010022371">
    <property type="protein sequence ID" value="KAF4719710.1"/>
    <property type="molecule type" value="Genomic_DNA"/>
</dbReference>
<comment type="caution">
    <text evidence="6">The sequence shown here is derived from an EMBL/GenBank/DDBJ whole genome shotgun (WGS) entry which is preliminary data.</text>
</comment>
<proteinExistence type="inferred from homology"/>
<keyword evidence="3" id="KW-0687">Ribonucleoprotein</keyword>
<evidence type="ECO:0000256" key="5">
    <source>
        <dbReference type="SAM" id="MobiDB-lite"/>
    </source>
</evidence>
<dbReference type="GO" id="GO:0005840">
    <property type="term" value="C:ribosome"/>
    <property type="evidence" value="ECO:0007669"/>
    <property type="project" value="UniProtKB-KW"/>
</dbReference>
<dbReference type="Pfam" id="PF00573">
    <property type="entry name" value="Ribosomal_L4"/>
    <property type="match status" value="1"/>
</dbReference>